<dbReference type="AlphaFoldDB" id="A0A098BH19"/>
<gene>
    <name evidence="1" type="ORF">RHRU231_30020</name>
</gene>
<evidence type="ECO:0008006" key="3">
    <source>
        <dbReference type="Google" id="ProtNLM"/>
    </source>
</evidence>
<dbReference type="EMBL" id="CCSD01000039">
    <property type="protein sequence ID" value="CDZ87492.1"/>
    <property type="molecule type" value="Genomic_DNA"/>
</dbReference>
<dbReference type="Proteomes" id="UP000042997">
    <property type="component" value="Unassembled WGS sequence"/>
</dbReference>
<accession>A0A098BH19</accession>
<evidence type="ECO:0000313" key="1">
    <source>
        <dbReference type="EMBL" id="CDZ87492.1"/>
    </source>
</evidence>
<name>A0A098BH19_9NOCA</name>
<evidence type="ECO:0000313" key="2">
    <source>
        <dbReference type="Proteomes" id="UP000042997"/>
    </source>
</evidence>
<protein>
    <recommendedName>
        <fullName evidence="3">Transposase DDE domain-containing protein</fullName>
    </recommendedName>
</protein>
<organism evidence="1 2">
    <name type="scientific">Rhodococcus ruber</name>
    <dbReference type="NCBI Taxonomy" id="1830"/>
    <lineage>
        <taxon>Bacteria</taxon>
        <taxon>Bacillati</taxon>
        <taxon>Actinomycetota</taxon>
        <taxon>Actinomycetes</taxon>
        <taxon>Mycobacteriales</taxon>
        <taxon>Nocardiaceae</taxon>
        <taxon>Rhodococcus</taxon>
    </lineage>
</organism>
<proteinExistence type="predicted"/>
<sequence length="74" mass="8272">MIAFNLARAAGVAASPRHARARWATLRTHLINIPARIASSARRMTLHLPTRWPWEQAWRNLFDIATGPPTATTS</sequence>
<reference evidence="1 2" key="1">
    <citation type="journal article" date="2014" name="Genome Announc.">
        <title>Draft Genome Sequence of Propane- and Butane-Oxidizing Actinobacterium Rhodococcus ruber IEGM 231.</title>
        <authorList>
            <person name="Ivshina I.B."/>
            <person name="Kuyukina M.S."/>
            <person name="Krivoruchko A.V."/>
            <person name="Barbe V."/>
            <person name="Fischer C."/>
        </authorList>
    </citation>
    <scope>NUCLEOTIDE SEQUENCE [LARGE SCALE GENOMIC DNA]</scope>
</reference>